<evidence type="ECO:0000313" key="1">
    <source>
        <dbReference type="EMBL" id="EJN57335.1"/>
    </source>
</evidence>
<sequence length="72" mass="8240">MFTWVDGQQSSPDDTQAEIESQYLSVRVAETVEEIESWVASYLDFQVNPNGSEQTVIEWSNEAARTIDEIRI</sequence>
<name>J2Z9M1_9EURY</name>
<dbReference type="Proteomes" id="UP000007813">
    <property type="component" value="Unassembled WGS sequence"/>
</dbReference>
<evidence type="ECO:0000313" key="2">
    <source>
        <dbReference type="Proteomes" id="UP000007813"/>
    </source>
</evidence>
<reference evidence="1 2" key="1">
    <citation type="journal article" date="2012" name="J. Bacteriol.">
        <title>Draft Genome Sequence of the Extremely Halophilic Archaeon Halogranum salarium B-1T.</title>
        <authorList>
            <person name="Kim K.K."/>
            <person name="Lee K.C."/>
            <person name="Lee J.S."/>
        </authorList>
    </citation>
    <scope>NUCLEOTIDE SEQUENCE [LARGE SCALE GENOMIC DNA]</scope>
    <source>
        <strain evidence="1 2">B-1</strain>
    </source>
</reference>
<accession>J2Z9M1</accession>
<comment type="caution">
    <text evidence="1">The sequence shown here is derived from an EMBL/GenBank/DDBJ whole genome shotgun (WGS) entry which is preliminary data.</text>
</comment>
<proteinExistence type="predicted"/>
<dbReference type="EMBL" id="ALJD01000014">
    <property type="protein sequence ID" value="EJN57335.1"/>
    <property type="molecule type" value="Genomic_DNA"/>
</dbReference>
<dbReference type="AlphaFoldDB" id="J2Z9M1"/>
<organism evidence="1 2">
    <name type="scientific">Halogranum salarium B-1</name>
    <dbReference type="NCBI Taxonomy" id="1210908"/>
    <lineage>
        <taxon>Archaea</taxon>
        <taxon>Methanobacteriati</taxon>
        <taxon>Methanobacteriota</taxon>
        <taxon>Stenosarchaea group</taxon>
        <taxon>Halobacteria</taxon>
        <taxon>Halobacteriales</taxon>
        <taxon>Haloferacaceae</taxon>
    </lineage>
</organism>
<gene>
    <name evidence="1" type="ORF">HSB1_42980</name>
</gene>
<protein>
    <submittedName>
        <fullName evidence="1">Uncharacterized protein</fullName>
    </submittedName>
</protein>